<evidence type="ECO:0000256" key="4">
    <source>
        <dbReference type="ARBA" id="ARBA00023319"/>
    </source>
</evidence>
<dbReference type="Gene3D" id="2.60.40.10">
    <property type="entry name" value="Immunoglobulins"/>
    <property type="match status" value="1"/>
</dbReference>
<dbReference type="InterPro" id="IPR036179">
    <property type="entry name" value="Ig-like_dom_sf"/>
</dbReference>
<evidence type="ECO:0000313" key="7">
    <source>
        <dbReference type="EMBL" id="KAJ8883825.1"/>
    </source>
</evidence>
<keyword evidence="4" id="KW-0393">Immunoglobulin domain</keyword>
<reference evidence="7 8" key="1">
    <citation type="submission" date="2023-02" db="EMBL/GenBank/DDBJ databases">
        <title>LHISI_Scaffold_Assembly.</title>
        <authorList>
            <person name="Stuart O.P."/>
            <person name="Cleave R."/>
            <person name="Magrath M.J.L."/>
            <person name="Mikheyev A.S."/>
        </authorList>
    </citation>
    <scope>NUCLEOTIDE SEQUENCE [LARGE SCALE GENOMIC DNA]</scope>
    <source>
        <strain evidence="7">Daus_M_001</strain>
        <tissue evidence="7">Leg muscle</tissue>
    </source>
</reference>
<accession>A0ABQ9HHY1</accession>
<dbReference type="InterPro" id="IPR003598">
    <property type="entry name" value="Ig_sub2"/>
</dbReference>
<sequence length="303" mass="33140">MVCDGGAARGNKNPPRPGVQVPLCGRVPTAIASSSLRSKREGRLRGALRRFSYVSLLSSSRKWLQAPCVALPCRSAARPNKVRGKRSEDKSDPFSLPPDIVDEETSSDVTVKEGENATLVCRATGHPHPRIIWKREDGTPLVLKKNIRDFTRAVAGKVASSAGRYPAECSYTGDAYANDSVETFSGDELSLMKLDRKQMGAYMCIASNDVPPAVSKRIVLSIHFPPKVTVPNQLLGAPLGTDVHIDCYVEAYPNTINYWVKNRGEMLLNGLNPAYDLSVPPRDWSAAITRQLGDWLVGAQTMY</sequence>
<evidence type="ECO:0000259" key="6">
    <source>
        <dbReference type="PROSITE" id="PS50835"/>
    </source>
</evidence>
<dbReference type="PANTHER" id="PTHR12231">
    <property type="entry name" value="CTX-RELATED TYPE I TRANSMEMBRANE PROTEIN"/>
    <property type="match status" value="1"/>
</dbReference>
<dbReference type="InterPro" id="IPR013783">
    <property type="entry name" value="Ig-like_fold"/>
</dbReference>
<evidence type="ECO:0000256" key="3">
    <source>
        <dbReference type="ARBA" id="ARBA00023157"/>
    </source>
</evidence>
<proteinExistence type="predicted"/>
<keyword evidence="2" id="KW-0677">Repeat</keyword>
<dbReference type="SUPFAM" id="SSF48726">
    <property type="entry name" value="Immunoglobulin"/>
    <property type="match status" value="2"/>
</dbReference>
<dbReference type="InterPro" id="IPR003599">
    <property type="entry name" value="Ig_sub"/>
</dbReference>
<comment type="caution">
    <text evidence="7">The sequence shown here is derived from an EMBL/GenBank/DDBJ whole genome shotgun (WGS) entry which is preliminary data.</text>
</comment>
<organism evidence="7 8">
    <name type="scientific">Dryococelus australis</name>
    <dbReference type="NCBI Taxonomy" id="614101"/>
    <lineage>
        <taxon>Eukaryota</taxon>
        <taxon>Metazoa</taxon>
        <taxon>Ecdysozoa</taxon>
        <taxon>Arthropoda</taxon>
        <taxon>Hexapoda</taxon>
        <taxon>Insecta</taxon>
        <taxon>Pterygota</taxon>
        <taxon>Neoptera</taxon>
        <taxon>Polyneoptera</taxon>
        <taxon>Phasmatodea</taxon>
        <taxon>Verophasmatodea</taxon>
        <taxon>Anareolatae</taxon>
        <taxon>Phasmatidae</taxon>
        <taxon>Eurycanthinae</taxon>
        <taxon>Dryococelus</taxon>
    </lineage>
</organism>
<evidence type="ECO:0000256" key="2">
    <source>
        <dbReference type="ARBA" id="ARBA00022737"/>
    </source>
</evidence>
<feature type="domain" description="Ig-like" evidence="6">
    <location>
        <begin position="98"/>
        <end position="215"/>
    </location>
</feature>
<keyword evidence="3" id="KW-1015">Disulfide bond</keyword>
<dbReference type="EMBL" id="JARBHB010000005">
    <property type="protein sequence ID" value="KAJ8883825.1"/>
    <property type="molecule type" value="Genomic_DNA"/>
</dbReference>
<dbReference type="Proteomes" id="UP001159363">
    <property type="component" value="Chromosome 4"/>
</dbReference>
<feature type="region of interest" description="Disordered" evidence="5">
    <location>
        <begin position="79"/>
        <end position="109"/>
    </location>
</feature>
<evidence type="ECO:0000256" key="5">
    <source>
        <dbReference type="SAM" id="MobiDB-lite"/>
    </source>
</evidence>
<dbReference type="PANTHER" id="PTHR12231:SF105">
    <property type="entry name" value="LACHESIN-LIKE PROTEIN"/>
    <property type="match status" value="1"/>
</dbReference>
<protein>
    <recommendedName>
        <fullName evidence="6">Ig-like domain-containing protein</fullName>
    </recommendedName>
</protein>
<dbReference type="InterPro" id="IPR051170">
    <property type="entry name" value="Neural/epithelial_adhesion"/>
</dbReference>
<keyword evidence="1" id="KW-0732">Signal</keyword>
<keyword evidence="8" id="KW-1185">Reference proteome</keyword>
<name>A0ABQ9HHY1_9NEOP</name>
<evidence type="ECO:0000313" key="8">
    <source>
        <dbReference type="Proteomes" id="UP001159363"/>
    </source>
</evidence>
<feature type="region of interest" description="Disordered" evidence="5">
    <location>
        <begin position="1"/>
        <end position="22"/>
    </location>
</feature>
<gene>
    <name evidence="7" type="ORF">PR048_015680</name>
</gene>
<dbReference type="PROSITE" id="PS50835">
    <property type="entry name" value="IG_LIKE"/>
    <property type="match status" value="1"/>
</dbReference>
<dbReference type="Pfam" id="PF13927">
    <property type="entry name" value="Ig_3"/>
    <property type="match status" value="1"/>
</dbReference>
<dbReference type="SMART" id="SM00408">
    <property type="entry name" value="IGc2"/>
    <property type="match status" value="1"/>
</dbReference>
<dbReference type="SMART" id="SM00409">
    <property type="entry name" value="IG"/>
    <property type="match status" value="1"/>
</dbReference>
<dbReference type="InterPro" id="IPR007110">
    <property type="entry name" value="Ig-like_dom"/>
</dbReference>
<evidence type="ECO:0000256" key="1">
    <source>
        <dbReference type="ARBA" id="ARBA00022729"/>
    </source>
</evidence>